<reference evidence="1 2" key="1">
    <citation type="submission" date="2019-09" db="EMBL/GenBank/DDBJ databases">
        <title>Draft genome sequence of Ginsengibacter sp. BR5-29.</title>
        <authorList>
            <person name="Im W.-T."/>
        </authorList>
    </citation>
    <scope>NUCLEOTIDE SEQUENCE [LARGE SCALE GENOMIC DNA]</scope>
    <source>
        <strain evidence="1 2">BR5-29</strain>
    </source>
</reference>
<dbReference type="GO" id="GO:0008237">
    <property type="term" value="F:metallopeptidase activity"/>
    <property type="evidence" value="ECO:0007669"/>
    <property type="project" value="InterPro"/>
</dbReference>
<dbReference type="Pfam" id="PF06167">
    <property type="entry name" value="Peptidase_M90"/>
    <property type="match status" value="1"/>
</dbReference>
<name>A0A5J5IAG1_9BACT</name>
<dbReference type="SUPFAM" id="SSF55486">
    <property type="entry name" value="Metalloproteases ('zincins'), catalytic domain"/>
    <property type="match status" value="1"/>
</dbReference>
<keyword evidence="2" id="KW-1185">Reference proteome</keyword>
<dbReference type="CDD" id="cd20169">
    <property type="entry name" value="Peptidase_M90_mtfA"/>
    <property type="match status" value="1"/>
</dbReference>
<dbReference type="PANTHER" id="PTHR30164:SF2">
    <property type="entry name" value="PROTEIN MTFA"/>
    <property type="match status" value="1"/>
</dbReference>
<accession>A0A5J5IAG1</accession>
<organism evidence="1 2">
    <name type="scientific">Ginsengibacter hankyongi</name>
    <dbReference type="NCBI Taxonomy" id="2607284"/>
    <lineage>
        <taxon>Bacteria</taxon>
        <taxon>Pseudomonadati</taxon>
        <taxon>Bacteroidota</taxon>
        <taxon>Chitinophagia</taxon>
        <taxon>Chitinophagales</taxon>
        <taxon>Chitinophagaceae</taxon>
        <taxon>Ginsengibacter</taxon>
    </lineage>
</organism>
<evidence type="ECO:0000313" key="1">
    <source>
        <dbReference type="EMBL" id="KAA9035546.1"/>
    </source>
</evidence>
<dbReference type="InterPro" id="IPR010384">
    <property type="entry name" value="MtfA_fam"/>
</dbReference>
<dbReference type="Gene3D" id="3.40.390.10">
    <property type="entry name" value="Collagenase (Catalytic Domain)"/>
    <property type="match status" value="1"/>
</dbReference>
<dbReference type="GO" id="GO:0004177">
    <property type="term" value="F:aminopeptidase activity"/>
    <property type="evidence" value="ECO:0007669"/>
    <property type="project" value="TreeGrafter"/>
</dbReference>
<dbReference type="GO" id="GO:0005829">
    <property type="term" value="C:cytosol"/>
    <property type="evidence" value="ECO:0007669"/>
    <property type="project" value="TreeGrafter"/>
</dbReference>
<gene>
    <name evidence="1" type="ORF">FW778_21125</name>
</gene>
<dbReference type="EMBL" id="VYQF01000012">
    <property type="protein sequence ID" value="KAA9035546.1"/>
    <property type="molecule type" value="Genomic_DNA"/>
</dbReference>
<evidence type="ECO:0000313" key="2">
    <source>
        <dbReference type="Proteomes" id="UP000326903"/>
    </source>
</evidence>
<protein>
    <submittedName>
        <fullName evidence="1">Zinc-dependent peptidase</fullName>
    </submittedName>
</protein>
<dbReference type="PANTHER" id="PTHR30164">
    <property type="entry name" value="MTFA PEPTIDASE"/>
    <property type="match status" value="1"/>
</dbReference>
<comment type="caution">
    <text evidence="1">The sequence shown here is derived from an EMBL/GenBank/DDBJ whole genome shotgun (WGS) entry which is preliminary data.</text>
</comment>
<dbReference type="Gene3D" id="1.10.472.150">
    <property type="entry name" value="Glucose-regulated metallo-peptidase M90, N-terminal domain"/>
    <property type="match status" value="1"/>
</dbReference>
<proteinExistence type="predicted"/>
<dbReference type="InterPro" id="IPR042252">
    <property type="entry name" value="MtfA_N"/>
</dbReference>
<sequence length="266" mass="30372">MGAWIVLILIVVTAFIVLFYKRPVKKVDLPIGYKKLLQTHVAFYRSLNDEEKIRFEEKLKEFLGYILITGVDTTVTDIDRLLVAASAVIPIFGFPAWKYYNLREVLLYPQSFNKEEFLAKTNERNTLGMVGNGPMQRVMILSKPALHAGFANEPGRENTGIHEFVHLLDKEDGDVDGLPGALLKRQYTIPWLELMNKNISAIIEGNSDINVYGATNKAEFFAVASEYFFERPDLFKEKHADLYNMMVQIFNQSPPTAIFTEPRDLT</sequence>
<dbReference type="AlphaFoldDB" id="A0A5J5IAG1"/>
<dbReference type="Proteomes" id="UP000326903">
    <property type="component" value="Unassembled WGS sequence"/>
</dbReference>
<dbReference type="InterPro" id="IPR024079">
    <property type="entry name" value="MetalloPept_cat_dom_sf"/>
</dbReference>